<feature type="region of interest" description="Disordered" evidence="1">
    <location>
        <begin position="62"/>
        <end position="81"/>
    </location>
</feature>
<dbReference type="Proteomes" id="UP001227230">
    <property type="component" value="Chromosome 4"/>
</dbReference>
<evidence type="ECO:0000313" key="3">
    <source>
        <dbReference type="Proteomes" id="UP001227230"/>
    </source>
</evidence>
<organism evidence="2 3">
    <name type="scientific">Vitis vinifera</name>
    <name type="common">Grape</name>
    <dbReference type="NCBI Taxonomy" id="29760"/>
    <lineage>
        <taxon>Eukaryota</taxon>
        <taxon>Viridiplantae</taxon>
        <taxon>Streptophyta</taxon>
        <taxon>Embryophyta</taxon>
        <taxon>Tracheophyta</taxon>
        <taxon>Spermatophyta</taxon>
        <taxon>Magnoliopsida</taxon>
        <taxon>eudicotyledons</taxon>
        <taxon>Gunneridae</taxon>
        <taxon>Pentapetalae</taxon>
        <taxon>rosids</taxon>
        <taxon>Vitales</taxon>
        <taxon>Vitaceae</taxon>
        <taxon>Viteae</taxon>
        <taxon>Vitis</taxon>
    </lineage>
</organism>
<protein>
    <submittedName>
        <fullName evidence="2">Uncharacterized protein</fullName>
    </submittedName>
</protein>
<sequence length="100" mass="11469">MKSTSATLKLPRFPLEQRHRRRHPSHRLIQHASAQTRHHAVNHIAGVPHHHNSILQTRVLQPDHASPVPKFSSRETRGVEDLVDPQFHGAHGLRRFDAND</sequence>
<accession>A0ABY9BSK8</accession>
<dbReference type="EMBL" id="CP126651">
    <property type="protein sequence ID" value="WJZ85577.1"/>
    <property type="molecule type" value="Genomic_DNA"/>
</dbReference>
<keyword evidence="3" id="KW-1185">Reference proteome</keyword>
<feature type="region of interest" description="Disordered" evidence="1">
    <location>
        <begin position="1"/>
        <end position="25"/>
    </location>
</feature>
<reference evidence="2 3" key="1">
    <citation type="journal article" date="2023" name="Hortic Res">
        <title>The complete reference genome for grapevine (Vitis vinifera L.) genetics and breeding.</title>
        <authorList>
            <person name="Shi X."/>
            <person name="Cao S."/>
            <person name="Wang X."/>
            <person name="Huang S."/>
            <person name="Wang Y."/>
            <person name="Liu Z."/>
            <person name="Liu W."/>
            <person name="Leng X."/>
            <person name="Peng Y."/>
            <person name="Wang N."/>
            <person name="Wang Y."/>
            <person name="Ma Z."/>
            <person name="Xu X."/>
            <person name="Zhang F."/>
            <person name="Xue H."/>
            <person name="Zhong H."/>
            <person name="Wang Y."/>
            <person name="Zhang K."/>
            <person name="Velt A."/>
            <person name="Avia K."/>
            <person name="Holtgrawe D."/>
            <person name="Grimplet J."/>
            <person name="Matus J.T."/>
            <person name="Ware D."/>
            <person name="Wu X."/>
            <person name="Wang H."/>
            <person name="Liu C."/>
            <person name="Fang Y."/>
            <person name="Rustenholz C."/>
            <person name="Cheng Z."/>
            <person name="Xiao H."/>
            <person name="Zhou Y."/>
        </authorList>
    </citation>
    <scope>NUCLEOTIDE SEQUENCE [LARGE SCALE GENOMIC DNA]</scope>
    <source>
        <strain evidence="3">cv. Pinot noir / PN40024</strain>
        <tissue evidence="2">Leaf</tissue>
    </source>
</reference>
<proteinExistence type="predicted"/>
<evidence type="ECO:0000313" key="2">
    <source>
        <dbReference type="EMBL" id="WJZ85577.1"/>
    </source>
</evidence>
<gene>
    <name evidence="2" type="ORF">VitviT2T_005103</name>
</gene>
<evidence type="ECO:0000256" key="1">
    <source>
        <dbReference type="SAM" id="MobiDB-lite"/>
    </source>
</evidence>
<name>A0ABY9BSK8_VITVI</name>